<dbReference type="RefSeq" id="WP_023056295.1">
    <property type="nucleotide sequence ID" value="NZ_JAUSTN010000001.1"/>
</dbReference>
<dbReference type="InterPro" id="IPR015867">
    <property type="entry name" value="N-reg_PII/ATP_PRibTrfase_C"/>
</dbReference>
<dbReference type="InterPro" id="IPR002187">
    <property type="entry name" value="N-reg_PII"/>
</dbReference>
<dbReference type="SUPFAM" id="SSF54913">
    <property type="entry name" value="GlnB-like"/>
    <property type="match status" value="1"/>
</dbReference>
<reference evidence="1 2" key="1">
    <citation type="submission" date="2023-07" db="EMBL/GenBank/DDBJ databases">
        <title>Genomic Encyclopedia of Type Strains, Phase IV (KMG-IV): sequencing the most valuable type-strain genomes for metagenomic binning, comparative biology and taxonomic classification.</title>
        <authorList>
            <person name="Goeker M."/>
        </authorList>
    </citation>
    <scope>NUCLEOTIDE SEQUENCE [LARGE SCALE GENOMIC DNA]</scope>
    <source>
        <strain evidence="1 2">DSM 22616</strain>
    </source>
</reference>
<evidence type="ECO:0008006" key="3">
    <source>
        <dbReference type="Google" id="ProtNLM"/>
    </source>
</evidence>
<name>A0ABU0ATT9_9FIRM</name>
<organism evidence="1 2">
    <name type="scientific">Peptoniphilus koenoeneniae</name>
    <dbReference type="NCBI Taxonomy" id="507751"/>
    <lineage>
        <taxon>Bacteria</taxon>
        <taxon>Bacillati</taxon>
        <taxon>Bacillota</taxon>
        <taxon>Tissierellia</taxon>
        <taxon>Tissierellales</taxon>
        <taxon>Peptoniphilaceae</taxon>
        <taxon>Peptoniphilus</taxon>
    </lineage>
</organism>
<dbReference type="Pfam" id="PF00543">
    <property type="entry name" value="P-II"/>
    <property type="match status" value="1"/>
</dbReference>
<proteinExistence type="predicted"/>
<sequence>MKILFIVINNEEHLRELVEEFAENDIKGGTILESKGLGNLTNKYIEEGYFTYLKIFMPSPINYNKTIFLVLDDEKIDIAKKCVRKILGDMSKANTGIMFTLNVDDVEGLTK</sequence>
<dbReference type="Gene3D" id="3.30.70.120">
    <property type="match status" value="1"/>
</dbReference>
<dbReference type="InterPro" id="IPR011322">
    <property type="entry name" value="N-reg_PII-like_a/b"/>
</dbReference>
<keyword evidence="2" id="KW-1185">Reference proteome</keyword>
<gene>
    <name evidence="1" type="ORF">J2S72_000187</name>
</gene>
<accession>A0ABU0ATT9</accession>
<dbReference type="EMBL" id="JAUSTN010000001">
    <property type="protein sequence ID" value="MDQ0274191.1"/>
    <property type="molecule type" value="Genomic_DNA"/>
</dbReference>
<evidence type="ECO:0000313" key="2">
    <source>
        <dbReference type="Proteomes" id="UP001236559"/>
    </source>
</evidence>
<protein>
    <recommendedName>
        <fullName evidence="3">Nitrogen regulatory protein P-II</fullName>
    </recommendedName>
</protein>
<dbReference type="Proteomes" id="UP001236559">
    <property type="component" value="Unassembled WGS sequence"/>
</dbReference>
<evidence type="ECO:0000313" key="1">
    <source>
        <dbReference type="EMBL" id="MDQ0274191.1"/>
    </source>
</evidence>
<comment type="caution">
    <text evidence="1">The sequence shown here is derived from an EMBL/GenBank/DDBJ whole genome shotgun (WGS) entry which is preliminary data.</text>
</comment>